<accession>A0ABT2FP71</accession>
<dbReference type="InterPro" id="IPR037883">
    <property type="entry name" value="Knr4/Smi1-like_sf"/>
</dbReference>
<sequence length="145" mass="16940">MYEEEIQFLKNVEDPLDSNNQRDLLTDAECKELQSKYPGIPNEYTSYLMEVGYGSVREDQYMIYGYPTLCHEDSDFSWYETNGVNYLVIGDDFAGNLYALNIDSGYKPVLLDHECNEEFPHRGSIKSFFRQMMLLDENGNDQREP</sequence>
<evidence type="ECO:0000313" key="1">
    <source>
        <dbReference type="EMBL" id="MCS4556999.1"/>
    </source>
</evidence>
<dbReference type="SUPFAM" id="SSF160631">
    <property type="entry name" value="SMI1/KNR4-like"/>
    <property type="match status" value="1"/>
</dbReference>
<name>A0ABT2FP71_9GAMM</name>
<proteinExistence type="predicted"/>
<evidence type="ECO:0008006" key="3">
    <source>
        <dbReference type="Google" id="ProtNLM"/>
    </source>
</evidence>
<comment type="caution">
    <text evidence="1">The sequence shown here is derived from an EMBL/GenBank/DDBJ whole genome shotgun (WGS) entry which is preliminary data.</text>
</comment>
<gene>
    <name evidence="1" type="ORF">L9G74_11140</name>
</gene>
<keyword evidence="2" id="KW-1185">Reference proteome</keyword>
<dbReference type="Proteomes" id="UP001201549">
    <property type="component" value="Unassembled WGS sequence"/>
</dbReference>
<dbReference type="EMBL" id="JAKOGG010000006">
    <property type="protein sequence ID" value="MCS4556999.1"/>
    <property type="molecule type" value="Genomic_DNA"/>
</dbReference>
<reference evidence="2" key="1">
    <citation type="submission" date="2023-07" db="EMBL/GenBank/DDBJ databases">
        <title>Shewanella mangrovi sp. nov., an acetaldehyde- degrading bacterium isolated from mangrove sediment.</title>
        <authorList>
            <person name="Liu Y."/>
        </authorList>
    </citation>
    <scope>NUCLEOTIDE SEQUENCE [LARGE SCALE GENOMIC DNA]</scope>
    <source>
        <strain evidence="2">C32</strain>
    </source>
</reference>
<evidence type="ECO:0000313" key="2">
    <source>
        <dbReference type="Proteomes" id="UP001201549"/>
    </source>
</evidence>
<protein>
    <recommendedName>
        <fullName evidence="3">SMI1 / KNR4 family protein</fullName>
    </recommendedName>
</protein>
<dbReference type="Gene3D" id="3.40.1580.10">
    <property type="entry name" value="SMI1/KNR4-like"/>
    <property type="match status" value="1"/>
</dbReference>
<dbReference type="RefSeq" id="WP_238896421.1">
    <property type="nucleotide sequence ID" value="NZ_JAKOGG010000006.1"/>
</dbReference>
<organism evidence="1 2">
    <name type="scientific">Shewanella electrica</name>
    <dbReference type="NCBI Taxonomy" id="515560"/>
    <lineage>
        <taxon>Bacteria</taxon>
        <taxon>Pseudomonadati</taxon>
        <taxon>Pseudomonadota</taxon>
        <taxon>Gammaproteobacteria</taxon>
        <taxon>Alteromonadales</taxon>
        <taxon>Shewanellaceae</taxon>
        <taxon>Shewanella</taxon>
    </lineage>
</organism>